<feature type="transmembrane region" description="Helical" evidence="6">
    <location>
        <begin position="144"/>
        <end position="162"/>
    </location>
</feature>
<keyword evidence="3 6" id="KW-0812">Transmembrane</keyword>
<feature type="transmembrane region" description="Helical" evidence="6">
    <location>
        <begin position="118"/>
        <end position="138"/>
    </location>
</feature>
<comment type="caution">
    <text evidence="8">The sequence shown here is derived from an EMBL/GenBank/DDBJ whole genome shotgun (WGS) entry which is preliminary data.</text>
</comment>
<evidence type="ECO:0000313" key="8">
    <source>
        <dbReference type="EMBL" id="MEJ8858034.1"/>
    </source>
</evidence>
<feature type="domain" description="RDD" evidence="7">
    <location>
        <begin position="28"/>
        <end position="175"/>
    </location>
</feature>
<dbReference type="PANTHER" id="PTHR36115:SF10">
    <property type="entry name" value="RDD DOMAIN-CONTAINING PROTEIN"/>
    <property type="match status" value="1"/>
</dbReference>
<name>A0ABU8XGB8_9BURK</name>
<accession>A0ABU8XGB8</accession>
<evidence type="ECO:0000256" key="1">
    <source>
        <dbReference type="ARBA" id="ARBA00004651"/>
    </source>
</evidence>
<evidence type="ECO:0000259" key="7">
    <source>
        <dbReference type="Pfam" id="PF06271"/>
    </source>
</evidence>
<keyword evidence="2" id="KW-1003">Cell membrane</keyword>
<evidence type="ECO:0000256" key="5">
    <source>
        <dbReference type="ARBA" id="ARBA00023136"/>
    </source>
</evidence>
<proteinExistence type="predicted"/>
<reference evidence="8 9" key="1">
    <citation type="submission" date="2024-03" db="EMBL/GenBank/DDBJ databases">
        <title>Novel species of the genus Variovorax.</title>
        <authorList>
            <person name="Liu Q."/>
            <person name="Xin Y.-H."/>
        </authorList>
    </citation>
    <scope>NUCLEOTIDE SEQUENCE [LARGE SCALE GENOMIC DNA]</scope>
    <source>
        <strain evidence="8 9">KACC 18901</strain>
    </source>
</reference>
<feature type="transmembrane region" description="Helical" evidence="6">
    <location>
        <begin position="75"/>
        <end position="97"/>
    </location>
</feature>
<dbReference type="EMBL" id="JBBKZS010000014">
    <property type="protein sequence ID" value="MEJ8858034.1"/>
    <property type="molecule type" value="Genomic_DNA"/>
</dbReference>
<dbReference type="InterPro" id="IPR010432">
    <property type="entry name" value="RDD"/>
</dbReference>
<dbReference type="Pfam" id="PF06271">
    <property type="entry name" value="RDD"/>
    <property type="match status" value="1"/>
</dbReference>
<protein>
    <submittedName>
        <fullName evidence="8">RDD family protein</fullName>
    </submittedName>
</protein>
<evidence type="ECO:0000256" key="6">
    <source>
        <dbReference type="SAM" id="Phobius"/>
    </source>
</evidence>
<dbReference type="PANTHER" id="PTHR36115">
    <property type="entry name" value="PROLINE-RICH ANTIGEN HOMOLOG-RELATED"/>
    <property type="match status" value="1"/>
</dbReference>
<keyword evidence="5 6" id="KW-0472">Membrane</keyword>
<dbReference type="InterPro" id="IPR051791">
    <property type="entry name" value="Pra-immunoreactive"/>
</dbReference>
<evidence type="ECO:0000256" key="2">
    <source>
        <dbReference type="ARBA" id="ARBA00022475"/>
    </source>
</evidence>
<organism evidence="8 9">
    <name type="scientific">Variovorax robiniae</name>
    <dbReference type="NCBI Taxonomy" id="1836199"/>
    <lineage>
        <taxon>Bacteria</taxon>
        <taxon>Pseudomonadati</taxon>
        <taxon>Pseudomonadota</taxon>
        <taxon>Betaproteobacteria</taxon>
        <taxon>Burkholderiales</taxon>
        <taxon>Comamonadaceae</taxon>
        <taxon>Variovorax</taxon>
    </lineage>
</organism>
<comment type="subcellular location">
    <subcellularLocation>
        <location evidence="1">Cell membrane</location>
        <topology evidence="1">Multi-pass membrane protein</topology>
    </subcellularLocation>
</comment>
<dbReference type="Proteomes" id="UP001367030">
    <property type="component" value="Unassembled WGS sequence"/>
</dbReference>
<feature type="transmembrane region" description="Helical" evidence="6">
    <location>
        <begin position="37"/>
        <end position="55"/>
    </location>
</feature>
<evidence type="ECO:0000256" key="3">
    <source>
        <dbReference type="ARBA" id="ARBA00022692"/>
    </source>
</evidence>
<sequence>MNAGATIHSDPATPAAPSTQALTDLTAPGLWRRMACWTYESVLLFAVVFLPAYLFSSLSQMRNAIDPIRLPLLQAFMFIVLGLYFVWFWIHGQTLAMKTWRIRVVDRVGQPLRQGRALWRYLLSWIWLLPPLAVMAALRQLRAVDLLLLPAWWIVWALLARFHPQRQFWHDAWAGTRLIPSKPMSRR</sequence>
<dbReference type="RefSeq" id="WP_340338102.1">
    <property type="nucleotide sequence ID" value="NZ_JBBKZS010000014.1"/>
</dbReference>
<evidence type="ECO:0000256" key="4">
    <source>
        <dbReference type="ARBA" id="ARBA00022989"/>
    </source>
</evidence>
<keyword evidence="9" id="KW-1185">Reference proteome</keyword>
<keyword evidence="4 6" id="KW-1133">Transmembrane helix</keyword>
<evidence type="ECO:0000313" key="9">
    <source>
        <dbReference type="Proteomes" id="UP001367030"/>
    </source>
</evidence>
<gene>
    <name evidence="8" type="ORF">WKW79_25925</name>
</gene>